<dbReference type="HOGENOM" id="CLU_1537331_0_0_0"/>
<proteinExistence type="predicted"/>
<dbReference type="Proteomes" id="UP000017081">
    <property type="component" value="Unassembled WGS sequence"/>
</dbReference>
<organism evidence="1 2">
    <name type="scientific">Cetobacterium somerae ATCC BAA-474</name>
    <dbReference type="NCBI Taxonomy" id="1319815"/>
    <lineage>
        <taxon>Bacteria</taxon>
        <taxon>Fusobacteriati</taxon>
        <taxon>Fusobacteriota</taxon>
        <taxon>Fusobacteriia</taxon>
        <taxon>Fusobacteriales</taxon>
        <taxon>Fusobacteriaceae</taxon>
        <taxon>Cetobacterium</taxon>
    </lineage>
</organism>
<comment type="caution">
    <text evidence="1">The sequence shown here is derived from an EMBL/GenBank/DDBJ whole genome shotgun (WGS) entry which is preliminary data.</text>
</comment>
<sequence length="174" mass="21233">MVRNLKENNLISYEEFKTNKEKYKFEIDFVSKSDLDLDRDSRDKLNLKKFSKKIDLRIGDIEVYILDLITKEKGISKSKFLRNLILEFGKTLKLDEKFEKDYFIKLKEYNYLFYQLESKRNEREELLKLRGTDKKTANKLYYKRTKLKFEIENLKSDLNQLKSFIERYEILFSD</sequence>
<dbReference type="RefSeq" id="WP_023050505.1">
    <property type="nucleotide sequence ID" value="NZ_CP173066.2"/>
</dbReference>
<dbReference type="EMBL" id="AXZF01000035">
    <property type="protein sequence ID" value="ERT69133.1"/>
    <property type="molecule type" value="Genomic_DNA"/>
</dbReference>
<keyword evidence="2" id="KW-1185">Reference proteome</keyword>
<name>U7VED5_9FUSO</name>
<evidence type="ECO:0000313" key="1">
    <source>
        <dbReference type="EMBL" id="ERT69133.1"/>
    </source>
</evidence>
<dbReference type="AlphaFoldDB" id="U7VED5"/>
<protein>
    <submittedName>
        <fullName evidence="1">Uncharacterized protein</fullName>
    </submittedName>
</protein>
<gene>
    <name evidence="1" type="ORF">HMPREF0202_00960</name>
</gene>
<evidence type="ECO:0000313" key="2">
    <source>
        <dbReference type="Proteomes" id="UP000017081"/>
    </source>
</evidence>
<reference evidence="1 2" key="1">
    <citation type="submission" date="2013-08" db="EMBL/GenBank/DDBJ databases">
        <authorList>
            <person name="Weinstock G."/>
            <person name="Sodergren E."/>
            <person name="Wylie T."/>
            <person name="Fulton L."/>
            <person name="Fulton R."/>
            <person name="Fronick C."/>
            <person name="O'Laughlin M."/>
            <person name="Godfrey J."/>
            <person name="Miner T."/>
            <person name="Herter B."/>
            <person name="Appelbaum E."/>
            <person name="Cordes M."/>
            <person name="Lek S."/>
            <person name="Wollam A."/>
            <person name="Pepin K.H."/>
            <person name="Palsikar V.B."/>
            <person name="Mitreva M."/>
            <person name="Wilson R.K."/>
        </authorList>
    </citation>
    <scope>NUCLEOTIDE SEQUENCE [LARGE SCALE GENOMIC DNA]</scope>
    <source>
        <strain evidence="1 2">ATCC BAA-474</strain>
    </source>
</reference>
<accession>U7VED5</accession>